<dbReference type="InterPro" id="IPR005248">
    <property type="entry name" value="NadD/NMNAT"/>
</dbReference>
<evidence type="ECO:0000256" key="1">
    <source>
        <dbReference type="ARBA" id="ARBA00002324"/>
    </source>
</evidence>
<evidence type="ECO:0000256" key="6">
    <source>
        <dbReference type="ARBA" id="ARBA00022741"/>
    </source>
</evidence>
<keyword evidence="6 10" id="KW-0547">Nucleotide-binding</keyword>
<keyword evidence="3 10" id="KW-0662">Pyridine nucleotide biosynthesis</keyword>
<dbReference type="InterPro" id="IPR004821">
    <property type="entry name" value="Cyt_trans-like"/>
</dbReference>
<evidence type="ECO:0000256" key="10">
    <source>
        <dbReference type="HAMAP-Rule" id="MF_00244"/>
    </source>
</evidence>
<evidence type="ECO:0000256" key="4">
    <source>
        <dbReference type="ARBA" id="ARBA00022679"/>
    </source>
</evidence>
<comment type="pathway">
    <text evidence="2 10">Cofactor biosynthesis; NAD(+) biosynthesis; deamido-NAD(+) from nicotinate D-ribonucleotide: step 1/1.</text>
</comment>
<keyword evidence="5 10" id="KW-0548">Nucleotidyltransferase</keyword>
<evidence type="ECO:0000256" key="2">
    <source>
        <dbReference type="ARBA" id="ARBA00005019"/>
    </source>
</evidence>
<dbReference type="GO" id="GO:0004515">
    <property type="term" value="F:nicotinate-nucleotide adenylyltransferase activity"/>
    <property type="evidence" value="ECO:0007669"/>
    <property type="project" value="UniProtKB-UniRule"/>
</dbReference>
<dbReference type="Proteomes" id="UP001357733">
    <property type="component" value="Unassembled WGS sequence"/>
</dbReference>
<evidence type="ECO:0000256" key="3">
    <source>
        <dbReference type="ARBA" id="ARBA00022642"/>
    </source>
</evidence>
<dbReference type="SUPFAM" id="SSF52374">
    <property type="entry name" value="Nucleotidylyl transferase"/>
    <property type="match status" value="1"/>
</dbReference>
<proteinExistence type="inferred from homology"/>
<keyword evidence="4 10" id="KW-0808">Transferase</keyword>
<dbReference type="NCBIfam" id="TIGR00482">
    <property type="entry name" value="nicotinate (nicotinamide) nucleotide adenylyltransferase"/>
    <property type="match status" value="1"/>
</dbReference>
<dbReference type="PANTHER" id="PTHR39321:SF3">
    <property type="entry name" value="PHOSPHOPANTETHEINE ADENYLYLTRANSFERASE"/>
    <property type="match status" value="1"/>
</dbReference>
<sequence length="198" mass="23522">MNKVGIYGGSFNPIHIGHLIVASIVYEKTNLDKIFFIPSYDPPHKDSLQVDFKNRYKMVNLAIRDDLRFEILDIEASLKQPNYSLFTMRYLQEKYDYDFYFIMGEDSFLEIEKWYNYKDFLLENKIVVVNRSLDGKSRIENKKEQLKFSKEIDLVQIPFIDISSSKIRSDLKINKNLVRYQVPSEVFNFILKEGLYGR</sequence>
<feature type="domain" description="Cytidyltransferase-like" evidence="11">
    <location>
        <begin position="6"/>
        <end position="168"/>
    </location>
</feature>
<evidence type="ECO:0000259" key="11">
    <source>
        <dbReference type="Pfam" id="PF01467"/>
    </source>
</evidence>
<protein>
    <recommendedName>
        <fullName evidence="10">Probable nicotinate-nucleotide adenylyltransferase</fullName>
        <ecNumber evidence="10">2.7.7.18</ecNumber>
    </recommendedName>
    <alternativeName>
        <fullName evidence="10">Deamido-NAD(+) diphosphorylase</fullName>
    </alternativeName>
    <alternativeName>
        <fullName evidence="10">Deamido-NAD(+) pyrophosphorylase</fullName>
    </alternativeName>
    <alternativeName>
        <fullName evidence="10">Nicotinate mononucleotide adenylyltransferase</fullName>
        <shortName evidence="10">NaMN adenylyltransferase</shortName>
    </alternativeName>
</protein>
<comment type="caution">
    <text evidence="12">The sequence shown here is derived from an EMBL/GenBank/DDBJ whole genome shotgun (WGS) entry which is preliminary data.</text>
</comment>
<keyword evidence="7 10" id="KW-0067">ATP-binding</keyword>
<dbReference type="PANTHER" id="PTHR39321">
    <property type="entry name" value="NICOTINATE-NUCLEOTIDE ADENYLYLTRANSFERASE-RELATED"/>
    <property type="match status" value="1"/>
</dbReference>
<comment type="catalytic activity">
    <reaction evidence="9 10">
        <text>nicotinate beta-D-ribonucleotide + ATP + H(+) = deamido-NAD(+) + diphosphate</text>
        <dbReference type="Rhea" id="RHEA:22860"/>
        <dbReference type="ChEBI" id="CHEBI:15378"/>
        <dbReference type="ChEBI" id="CHEBI:30616"/>
        <dbReference type="ChEBI" id="CHEBI:33019"/>
        <dbReference type="ChEBI" id="CHEBI:57502"/>
        <dbReference type="ChEBI" id="CHEBI:58437"/>
        <dbReference type="EC" id="2.7.7.18"/>
    </reaction>
</comment>
<evidence type="ECO:0000256" key="5">
    <source>
        <dbReference type="ARBA" id="ARBA00022695"/>
    </source>
</evidence>
<evidence type="ECO:0000256" key="8">
    <source>
        <dbReference type="ARBA" id="ARBA00023027"/>
    </source>
</evidence>
<dbReference type="EC" id="2.7.7.18" evidence="10"/>
<dbReference type="InterPro" id="IPR014729">
    <property type="entry name" value="Rossmann-like_a/b/a_fold"/>
</dbReference>
<dbReference type="HAMAP" id="MF_00244">
    <property type="entry name" value="NaMN_adenylyltr"/>
    <property type="match status" value="1"/>
</dbReference>
<dbReference type="RefSeq" id="WP_324620096.1">
    <property type="nucleotide sequence ID" value="NZ_JAYKOT010000003.1"/>
</dbReference>
<dbReference type="NCBIfam" id="TIGR00125">
    <property type="entry name" value="cyt_tran_rel"/>
    <property type="match status" value="1"/>
</dbReference>
<comment type="function">
    <text evidence="1 10">Catalyzes the reversible adenylation of nicotinate mononucleotide (NaMN) to nicotinic acid adenine dinucleotide (NaAD).</text>
</comment>
<evidence type="ECO:0000313" key="12">
    <source>
        <dbReference type="EMBL" id="MEB3429942.1"/>
    </source>
</evidence>
<dbReference type="NCBIfam" id="NF000840">
    <property type="entry name" value="PRK00071.1-3"/>
    <property type="match status" value="1"/>
</dbReference>
<evidence type="ECO:0000313" key="13">
    <source>
        <dbReference type="Proteomes" id="UP001357733"/>
    </source>
</evidence>
<dbReference type="GO" id="GO:0009435">
    <property type="term" value="P:NAD+ biosynthetic process"/>
    <property type="evidence" value="ECO:0007669"/>
    <property type="project" value="UniProtKB-UniRule"/>
</dbReference>
<comment type="similarity">
    <text evidence="10">Belongs to the NadD family.</text>
</comment>
<name>A0AAW9N0Y0_9FIRM</name>
<dbReference type="CDD" id="cd02165">
    <property type="entry name" value="NMNAT"/>
    <property type="match status" value="1"/>
</dbReference>
<organism evidence="12 13">
    <name type="scientific">Citroniella saccharovorans</name>
    <dbReference type="NCBI Taxonomy" id="2053367"/>
    <lineage>
        <taxon>Bacteria</taxon>
        <taxon>Bacillati</taxon>
        <taxon>Bacillota</taxon>
        <taxon>Tissierellia</taxon>
        <taxon>Tissierellales</taxon>
        <taxon>Peptoniphilaceae</taxon>
        <taxon>Citroniella</taxon>
    </lineage>
</organism>
<gene>
    <name evidence="10 12" type="primary">nadD</name>
    <name evidence="12" type="ORF">VLK81_07970</name>
</gene>
<reference evidence="12 13" key="1">
    <citation type="submission" date="2024-01" db="EMBL/GenBank/DDBJ databases">
        <title>Complete genome sequence of Citroniella saccharovorans strain M6.X9, isolated from human fecal sample.</title>
        <authorList>
            <person name="Cheng G."/>
            <person name="Westerholm M."/>
            <person name="Schnurer A."/>
        </authorList>
    </citation>
    <scope>NUCLEOTIDE SEQUENCE [LARGE SCALE GENOMIC DNA]</scope>
    <source>
        <strain evidence="12 13">DSM 29873</strain>
    </source>
</reference>
<dbReference type="AlphaFoldDB" id="A0AAW9N0Y0"/>
<keyword evidence="13" id="KW-1185">Reference proteome</keyword>
<dbReference type="Pfam" id="PF01467">
    <property type="entry name" value="CTP_transf_like"/>
    <property type="match status" value="1"/>
</dbReference>
<keyword evidence="8 10" id="KW-0520">NAD</keyword>
<accession>A0AAW9N0Y0</accession>
<dbReference type="EMBL" id="JAYKOT010000003">
    <property type="protein sequence ID" value="MEB3429942.1"/>
    <property type="molecule type" value="Genomic_DNA"/>
</dbReference>
<evidence type="ECO:0000256" key="7">
    <source>
        <dbReference type="ARBA" id="ARBA00022840"/>
    </source>
</evidence>
<dbReference type="Gene3D" id="3.40.50.620">
    <property type="entry name" value="HUPs"/>
    <property type="match status" value="1"/>
</dbReference>
<dbReference type="GO" id="GO:0005524">
    <property type="term" value="F:ATP binding"/>
    <property type="evidence" value="ECO:0007669"/>
    <property type="project" value="UniProtKB-KW"/>
</dbReference>
<evidence type="ECO:0000256" key="9">
    <source>
        <dbReference type="ARBA" id="ARBA00048721"/>
    </source>
</evidence>